<feature type="domain" description="HTH marR-type" evidence="4">
    <location>
        <begin position="1"/>
        <end position="132"/>
    </location>
</feature>
<name>A0ABR8R857_9BACI</name>
<evidence type="ECO:0000256" key="1">
    <source>
        <dbReference type="ARBA" id="ARBA00023015"/>
    </source>
</evidence>
<comment type="caution">
    <text evidence="5">The sequence shown here is derived from an EMBL/GenBank/DDBJ whole genome shotgun (WGS) entry which is preliminary data.</text>
</comment>
<dbReference type="PANTHER" id="PTHR42756:SF1">
    <property type="entry name" value="TRANSCRIPTIONAL REPRESSOR OF EMRAB OPERON"/>
    <property type="match status" value="1"/>
</dbReference>
<evidence type="ECO:0000313" key="5">
    <source>
        <dbReference type="EMBL" id="MBD7943980.1"/>
    </source>
</evidence>
<dbReference type="Pfam" id="PF12802">
    <property type="entry name" value="MarR_2"/>
    <property type="match status" value="1"/>
</dbReference>
<protein>
    <submittedName>
        <fullName evidence="5">MarR family transcriptional regulator</fullName>
    </submittedName>
</protein>
<evidence type="ECO:0000256" key="2">
    <source>
        <dbReference type="ARBA" id="ARBA00023125"/>
    </source>
</evidence>
<keyword evidence="3" id="KW-0804">Transcription</keyword>
<dbReference type="PROSITE" id="PS50995">
    <property type="entry name" value="HTH_MARR_2"/>
    <property type="match status" value="1"/>
</dbReference>
<evidence type="ECO:0000313" key="6">
    <source>
        <dbReference type="Proteomes" id="UP000640786"/>
    </source>
</evidence>
<dbReference type="SUPFAM" id="SSF46785">
    <property type="entry name" value="Winged helix' DNA-binding domain"/>
    <property type="match status" value="1"/>
</dbReference>
<keyword evidence="6" id="KW-1185">Reference proteome</keyword>
<proteinExistence type="predicted"/>
<dbReference type="InterPro" id="IPR000835">
    <property type="entry name" value="HTH_MarR-typ"/>
</dbReference>
<dbReference type="InterPro" id="IPR036388">
    <property type="entry name" value="WH-like_DNA-bd_sf"/>
</dbReference>
<dbReference type="SMART" id="SM00347">
    <property type="entry name" value="HTH_MARR"/>
    <property type="match status" value="1"/>
</dbReference>
<dbReference type="RefSeq" id="WP_151109581.1">
    <property type="nucleotide sequence ID" value="NZ_JACSQO010000002.1"/>
</dbReference>
<accession>A0ABR8R857</accession>
<dbReference type="PANTHER" id="PTHR42756">
    <property type="entry name" value="TRANSCRIPTIONAL REGULATOR, MARR"/>
    <property type="match status" value="1"/>
</dbReference>
<evidence type="ECO:0000259" key="4">
    <source>
        <dbReference type="PROSITE" id="PS50995"/>
    </source>
</evidence>
<dbReference type="InterPro" id="IPR036390">
    <property type="entry name" value="WH_DNA-bd_sf"/>
</dbReference>
<dbReference type="Gene3D" id="1.10.10.10">
    <property type="entry name" value="Winged helix-like DNA-binding domain superfamily/Winged helix DNA-binding domain"/>
    <property type="match status" value="1"/>
</dbReference>
<evidence type="ECO:0000256" key="3">
    <source>
        <dbReference type="ARBA" id="ARBA00023163"/>
    </source>
</evidence>
<keyword evidence="2" id="KW-0238">DNA-binding</keyword>
<gene>
    <name evidence="5" type="ORF">H9650_07590</name>
</gene>
<reference evidence="5 6" key="1">
    <citation type="submission" date="2020-08" db="EMBL/GenBank/DDBJ databases">
        <title>A Genomic Blueprint of the Chicken Gut Microbiome.</title>
        <authorList>
            <person name="Gilroy R."/>
            <person name="Ravi A."/>
            <person name="Getino M."/>
            <person name="Pursley I."/>
            <person name="Horton D.L."/>
            <person name="Alikhan N.-F."/>
            <person name="Baker D."/>
            <person name="Gharbi K."/>
            <person name="Hall N."/>
            <person name="Watson M."/>
            <person name="Adriaenssens E.M."/>
            <person name="Foster-Nyarko E."/>
            <person name="Jarju S."/>
            <person name="Secka A."/>
            <person name="Antonio M."/>
            <person name="Oren A."/>
            <person name="Chaudhuri R."/>
            <person name="La Ragione R.M."/>
            <person name="Hildebrand F."/>
            <person name="Pallen M.J."/>
        </authorList>
    </citation>
    <scope>NUCLEOTIDE SEQUENCE [LARGE SCALE GENOMIC DNA]</scope>
    <source>
        <strain evidence="5 6">Sa2BUA9</strain>
    </source>
</reference>
<dbReference type="Proteomes" id="UP000640786">
    <property type="component" value="Unassembled WGS sequence"/>
</dbReference>
<sequence length="137" mass="15945">MQPFFTTLKLISRPYSSKMQDLLLPFGLTEVQWGLIRILYEEGPSTFTDIATYWRVEKPSVTPIAQKLIEQELIYIGIGHDKRQKVMHLTNNGVEKYKETKQIVDTLQKNLLIGITEQERQITEQVLEKLLVNLKGR</sequence>
<dbReference type="EMBL" id="JACSQO010000002">
    <property type="protein sequence ID" value="MBD7943980.1"/>
    <property type="molecule type" value="Genomic_DNA"/>
</dbReference>
<keyword evidence="1" id="KW-0805">Transcription regulation</keyword>
<organism evidence="5 6">
    <name type="scientific">Psychrobacillus faecigallinarum</name>
    <dbReference type="NCBI Taxonomy" id="2762235"/>
    <lineage>
        <taxon>Bacteria</taxon>
        <taxon>Bacillati</taxon>
        <taxon>Bacillota</taxon>
        <taxon>Bacilli</taxon>
        <taxon>Bacillales</taxon>
        <taxon>Bacillaceae</taxon>
        <taxon>Psychrobacillus</taxon>
    </lineage>
</organism>